<keyword evidence="2" id="KW-1185">Reference proteome</keyword>
<comment type="caution">
    <text evidence="1">The sequence shown here is derived from an EMBL/GenBank/DDBJ whole genome shotgun (WGS) entry which is preliminary data.</text>
</comment>
<reference evidence="1" key="1">
    <citation type="submission" date="2021-02" db="EMBL/GenBank/DDBJ databases">
        <authorList>
            <consortium name="DOE Joint Genome Institute"/>
            <person name="Ahrendt S."/>
            <person name="Looney B.P."/>
            <person name="Miyauchi S."/>
            <person name="Morin E."/>
            <person name="Drula E."/>
            <person name="Courty P.E."/>
            <person name="Chicoki N."/>
            <person name="Fauchery L."/>
            <person name="Kohler A."/>
            <person name="Kuo A."/>
            <person name="Labutti K."/>
            <person name="Pangilinan J."/>
            <person name="Lipzen A."/>
            <person name="Riley R."/>
            <person name="Andreopoulos W."/>
            <person name="He G."/>
            <person name="Johnson J."/>
            <person name="Barry K.W."/>
            <person name="Grigoriev I.V."/>
            <person name="Nagy L."/>
            <person name="Hibbett D."/>
            <person name="Henrissat B."/>
            <person name="Matheny P.B."/>
            <person name="Labbe J."/>
            <person name="Martin F."/>
        </authorList>
    </citation>
    <scope>NUCLEOTIDE SEQUENCE</scope>
    <source>
        <strain evidence="1">FP105234-sp</strain>
    </source>
</reference>
<organism evidence="1 2">
    <name type="scientific">Auriscalpium vulgare</name>
    <dbReference type="NCBI Taxonomy" id="40419"/>
    <lineage>
        <taxon>Eukaryota</taxon>
        <taxon>Fungi</taxon>
        <taxon>Dikarya</taxon>
        <taxon>Basidiomycota</taxon>
        <taxon>Agaricomycotina</taxon>
        <taxon>Agaricomycetes</taxon>
        <taxon>Russulales</taxon>
        <taxon>Auriscalpiaceae</taxon>
        <taxon>Auriscalpium</taxon>
    </lineage>
</organism>
<sequence length="541" mass="59839">MLLGSTVSPEFYLSRTKLSVNHWTSLWLRARVDKSRMDEQRSLLVRRAEHNNALPVHRLPPELLSRIMALCAAERLASWPESVGELRWIAVTHVCRHWRTVALAHGGLWAGDVTFRRGVAWFHESVRRACRVPLCIDTVDAEDEATFELVATHLAATKELRIGALAFDEPPRARRLLTAELPAPLLDTLTVHGLFSACLPLSGLGSCAPNLRRVEVLTHCPDLPWTSGLLKNLTVLDVQSRRWQLEEEELHWAAMDDVLAALNRMPNLEKLRIVGLPPTGSATPGESIPLLRLTELTLNAAAVPCMTLLRRIVAPSCTTVRLSLSCDTADEALAAFDVVAAWLKAHWHKPLREVKLMTANCSSRILHAEAWGHGRIDNAAAILDFAWEEEVDTKFLKRMAVACYRALQTGLEELSMDLDCWDRAAWLDVVGGHMGLRRVVAIGAAADAFVDAFNADEGAPSTKQDSFLPLLSSVDLPYTRFYNEQVTASPSNEMASTPLEPRYPSLQKILAARAEAGCPAATLSFSDAHVQFDHVLARSHG</sequence>
<protein>
    <submittedName>
        <fullName evidence="1">Uncharacterized protein</fullName>
    </submittedName>
</protein>
<gene>
    <name evidence="1" type="ORF">FA95DRAFT_1555921</name>
</gene>
<reference evidence="1" key="2">
    <citation type="journal article" date="2022" name="New Phytol.">
        <title>Evolutionary transition to the ectomycorrhizal habit in the genomes of a hyperdiverse lineage of mushroom-forming fungi.</title>
        <authorList>
            <person name="Looney B."/>
            <person name="Miyauchi S."/>
            <person name="Morin E."/>
            <person name="Drula E."/>
            <person name="Courty P.E."/>
            <person name="Kohler A."/>
            <person name="Kuo A."/>
            <person name="LaButti K."/>
            <person name="Pangilinan J."/>
            <person name="Lipzen A."/>
            <person name="Riley R."/>
            <person name="Andreopoulos W."/>
            <person name="He G."/>
            <person name="Johnson J."/>
            <person name="Nolan M."/>
            <person name="Tritt A."/>
            <person name="Barry K.W."/>
            <person name="Grigoriev I.V."/>
            <person name="Nagy L.G."/>
            <person name="Hibbett D."/>
            <person name="Henrissat B."/>
            <person name="Matheny P.B."/>
            <person name="Labbe J."/>
            <person name="Martin F.M."/>
        </authorList>
    </citation>
    <scope>NUCLEOTIDE SEQUENCE</scope>
    <source>
        <strain evidence="1">FP105234-sp</strain>
    </source>
</reference>
<proteinExistence type="predicted"/>
<dbReference type="Proteomes" id="UP000814033">
    <property type="component" value="Unassembled WGS sequence"/>
</dbReference>
<evidence type="ECO:0000313" key="1">
    <source>
        <dbReference type="EMBL" id="KAI0050213.1"/>
    </source>
</evidence>
<accession>A0ACB8S313</accession>
<evidence type="ECO:0000313" key="2">
    <source>
        <dbReference type="Proteomes" id="UP000814033"/>
    </source>
</evidence>
<dbReference type="EMBL" id="MU275864">
    <property type="protein sequence ID" value="KAI0050213.1"/>
    <property type="molecule type" value="Genomic_DNA"/>
</dbReference>
<name>A0ACB8S313_9AGAM</name>